<dbReference type="SUPFAM" id="SSF54403">
    <property type="entry name" value="Cystatin/monellin"/>
    <property type="match status" value="1"/>
</dbReference>
<feature type="domain" description="Cystatin" evidence="4">
    <location>
        <begin position="24"/>
        <end position="113"/>
    </location>
</feature>
<organism evidence="5 6">
    <name type="scientific">Cicer arietinum</name>
    <name type="common">Chickpea</name>
    <name type="synonym">Garbanzo</name>
    <dbReference type="NCBI Taxonomy" id="3827"/>
    <lineage>
        <taxon>Eukaryota</taxon>
        <taxon>Viridiplantae</taxon>
        <taxon>Streptophyta</taxon>
        <taxon>Embryophyta</taxon>
        <taxon>Tracheophyta</taxon>
        <taxon>Spermatophyta</taxon>
        <taxon>Magnoliopsida</taxon>
        <taxon>eudicotyledons</taxon>
        <taxon>Gunneridae</taxon>
        <taxon>Pentapetalae</taxon>
        <taxon>rosids</taxon>
        <taxon>fabids</taxon>
        <taxon>Fabales</taxon>
        <taxon>Fabaceae</taxon>
        <taxon>Papilionoideae</taxon>
        <taxon>50 kb inversion clade</taxon>
        <taxon>NPAAA clade</taxon>
        <taxon>Hologalegina</taxon>
        <taxon>IRL clade</taxon>
        <taxon>Cicereae</taxon>
        <taxon>Cicer</taxon>
    </lineage>
</organism>
<feature type="signal peptide" evidence="3">
    <location>
        <begin position="1"/>
        <end position="19"/>
    </location>
</feature>
<evidence type="ECO:0000313" key="6">
    <source>
        <dbReference type="RefSeq" id="XP_004507610.1"/>
    </source>
</evidence>
<keyword evidence="3" id="KW-0732">Signal</keyword>
<dbReference type="KEGG" id="cam:101502275"/>
<dbReference type="RefSeq" id="XP_004507610.1">
    <property type="nucleotide sequence ID" value="XM_004507553.3"/>
</dbReference>
<evidence type="ECO:0000313" key="7">
    <source>
        <dbReference type="RefSeq" id="XP_004516920.1"/>
    </source>
</evidence>
<dbReference type="Gene3D" id="3.10.450.10">
    <property type="match status" value="1"/>
</dbReference>
<dbReference type="KEGG" id="cam:101505017"/>
<dbReference type="Proteomes" id="UP000087171">
    <property type="component" value="Chromosome Ca7"/>
</dbReference>
<dbReference type="PaxDb" id="3827-XP_004507610.1"/>
<dbReference type="Pfam" id="PF16845">
    <property type="entry name" value="SQAPI"/>
    <property type="match status" value="1"/>
</dbReference>
<evidence type="ECO:0000256" key="2">
    <source>
        <dbReference type="ARBA" id="ARBA00022704"/>
    </source>
</evidence>
<reference evidence="6 7" key="2">
    <citation type="submission" date="2025-04" db="UniProtKB">
        <authorList>
            <consortium name="RefSeq"/>
        </authorList>
    </citation>
    <scope>IDENTIFICATION</scope>
    <source>
        <tissue evidence="6 7">Etiolated seedlings</tissue>
    </source>
</reference>
<dbReference type="CDD" id="cd00042">
    <property type="entry name" value="CY"/>
    <property type="match status" value="1"/>
</dbReference>
<dbReference type="PANTHER" id="PTHR47364">
    <property type="entry name" value="CYSTEINE PROTEINASE INHIBITOR 5"/>
    <property type="match status" value="1"/>
</dbReference>
<dbReference type="RefSeq" id="XP_004516920.1">
    <property type="nucleotide sequence ID" value="XM_004516863.3"/>
</dbReference>
<gene>
    <name evidence="6" type="primary">LOC101502275</name>
    <name evidence="7" type="synonym">LOC101505017</name>
</gene>
<dbReference type="InterPro" id="IPR000010">
    <property type="entry name" value="Cystatin_dom"/>
</dbReference>
<dbReference type="GeneID" id="101505017"/>
<evidence type="ECO:0000259" key="4">
    <source>
        <dbReference type="SMART" id="SM00043"/>
    </source>
</evidence>
<keyword evidence="5" id="KW-1185">Reference proteome</keyword>
<dbReference type="SMART" id="SM00043">
    <property type="entry name" value="CY"/>
    <property type="match status" value="1"/>
</dbReference>
<feature type="chain" id="PRO_5010752911" evidence="3">
    <location>
        <begin position="20"/>
        <end position="115"/>
    </location>
</feature>
<accession>A0A1S2YNX3</accession>
<keyword evidence="1" id="KW-0646">Protease inhibitor</keyword>
<evidence type="ECO:0000256" key="3">
    <source>
        <dbReference type="SAM" id="SignalP"/>
    </source>
</evidence>
<sequence>MRLQSVVLLLFVVFVASMAIRNQAVPGGWVPIKDLNDPHVIELANFAVTEHDKQTQSNLKFDKVIGGETKVVEGIKYCLNITTTGGIDFNKYTVTVLEKAWLHFRNLTYFVPIRD</sequence>
<proteinExistence type="predicted"/>
<dbReference type="GO" id="GO:0004869">
    <property type="term" value="F:cysteine-type endopeptidase inhibitor activity"/>
    <property type="evidence" value="ECO:0007669"/>
    <property type="project" value="UniProtKB-KW"/>
</dbReference>
<name>A0A1S2YNX3_CICAR</name>
<dbReference type="InterPro" id="IPR046350">
    <property type="entry name" value="Cystatin_sf"/>
</dbReference>
<protein>
    <submittedName>
        <fullName evidence="6 7">Cysteine proteinase inhibitor 5-like</fullName>
    </submittedName>
</protein>
<dbReference type="GeneID" id="101502275"/>
<dbReference type="PANTHER" id="PTHR47364:SF2">
    <property type="entry name" value="CYSTEINE PROTEINASE INHIBITOR 5"/>
    <property type="match status" value="1"/>
</dbReference>
<evidence type="ECO:0000313" key="5">
    <source>
        <dbReference type="Proteomes" id="UP000087171"/>
    </source>
</evidence>
<evidence type="ECO:0000256" key="1">
    <source>
        <dbReference type="ARBA" id="ARBA00022690"/>
    </source>
</evidence>
<dbReference type="OrthoDB" id="1358032at2759"/>
<reference evidence="5" key="1">
    <citation type="journal article" date="2013" name="Nat. Biotechnol.">
        <title>Draft genome sequence of chickpea (Cicer arietinum) provides a resource for trait improvement.</title>
        <authorList>
            <person name="Varshney R.K."/>
            <person name="Song C."/>
            <person name="Saxena R.K."/>
            <person name="Azam S."/>
            <person name="Yu S."/>
            <person name="Sharpe A.G."/>
            <person name="Cannon S."/>
            <person name="Baek J."/>
            <person name="Rosen B.D."/>
            <person name="Tar'an B."/>
            <person name="Millan T."/>
            <person name="Zhang X."/>
            <person name="Ramsay L.D."/>
            <person name="Iwata A."/>
            <person name="Wang Y."/>
            <person name="Nelson W."/>
            <person name="Farmer A.D."/>
            <person name="Gaur P.M."/>
            <person name="Soderlund C."/>
            <person name="Penmetsa R.V."/>
            <person name="Xu C."/>
            <person name="Bharti A.K."/>
            <person name="He W."/>
            <person name="Winter P."/>
            <person name="Zhao S."/>
            <person name="Hane J.K."/>
            <person name="Carrasquilla-Garcia N."/>
            <person name="Condie J.A."/>
            <person name="Upadhyaya H.D."/>
            <person name="Luo M.C."/>
            <person name="Thudi M."/>
            <person name="Gowda C.L."/>
            <person name="Singh N.P."/>
            <person name="Lichtenzveig J."/>
            <person name="Gali K.K."/>
            <person name="Rubio J."/>
            <person name="Nadarajan N."/>
            <person name="Dolezel J."/>
            <person name="Bansal K.C."/>
            <person name="Xu X."/>
            <person name="Edwards D."/>
            <person name="Zhang G."/>
            <person name="Kahl G."/>
            <person name="Gil J."/>
            <person name="Singh K.B."/>
            <person name="Datta S.K."/>
            <person name="Jackson S.A."/>
            <person name="Wang J."/>
            <person name="Cook D.R."/>
        </authorList>
    </citation>
    <scope>NUCLEOTIDE SEQUENCE [LARGE SCALE GENOMIC DNA]</scope>
    <source>
        <strain evidence="5">cv. CDC Frontier</strain>
    </source>
</reference>
<keyword evidence="2" id="KW-0789">Thiol protease inhibitor</keyword>
<dbReference type="AlphaFoldDB" id="A0A1S2YNX3"/>